<feature type="transmembrane region" description="Helical" evidence="5">
    <location>
        <begin position="284"/>
        <end position="307"/>
    </location>
</feature>
<feature type="transmembrane region" description="Helical" evidence="5">
    <location>
        <begin position="62"/>
        <end position="83"/>
    </location>
</feature>
<dbReference type="Pfam" id="PF10292">
    <property type="entry name" value="7TM_GPCR_Srab"/>
    <property type="match status" value="1"/>
</dbReference>
<dbReference type="EMBL" id="JAUCMV010000004">
    <property type="protein sequence ID" value="KAK0405395.1"/>
    <property type="molecule type" value="Genomic_DNA"/>
</dbReference>
<name>A0AA39LQ90_9BILA</name>
<keyword evidence="4 5" id="KW-0472">Membrane</keyword>
<evidence type="ECO:0000256" key="3">
    <source>
        <dbReference type="ARBA" id="ARBA00022989"/>
    </source>
</evidence>
<evidence type="ECO:0000256" key="5">
    <source>
        <dbReference type="SAM" id="Phobius"/>
    </source>
</evidence>
<dbReference type="GO" id="GO:0016020">
    <property type="term" value="C:membrane"/>
    <property type="evidence" value="ECO:0007669"/>
    <property type="project" value="UniProtKB-SubCell"/>
</dbReference>
<protein>
    <recommendedName>
        <fullName evidence="8">G-protein coupled receptors family 1 profile domain-containing protein</fullName>
    </recommendedName>
</protein>
<evidence type="ECO:0000313" key="7">
    <source>
        <dbReference type="Proteomes" id="UP001175271"/>
    </source>
</evidence>
<dbReference type="InterPro" id="IPR019408">
    <property type="entry name" value="7TM_GPCR_serpentine_rcpt_Srab"/>
</dbReference>
<evidence type="ECO:0000313" key="6">
    <source>
        <dbReference type="EMBL" id="KAK0405395.1"/>
    </source>
</evidence>
<dbReference type="PANTHER" id="PTHR46561">
    <property type="entry name" value="SERPENTINE RECEPTOR, CLASS AB (CLASS A-LIKE)-RELATED"/>
    <property type="match status" value="1"/>
</dbReference>
<dbReference type="Proteomes" id="UP001175271">
    <property type="component" value="Unassembled WGS sequence"/>
</dbReference>
<reference evidence="6" key="1">
    <citation type="submission" date="2023-06" db="EMBL/GenBank/DDBJ databases">
        <title>Genomic analysis of the entomopathogenic nematode Steinernema hermaphroditum.</title>
        <authorList>
            <person name="Schwarz E.M."/>
            <person name="Heppert J.K."/>
            <person name="Baniya A."/>
            <person name="Schwartz H.T."/>
            <person name="Tan C.-H."/>
            <person name="Antoshechkin I."/>
            <person name="Sternberg P.W."/>
            <person name="Goodrich-Blair H."/>
            <person name="Dillman A.R."/>
        </authorList>
    </citation>
    <scope>NUCLEOTIDE SEQUENCE</scope>
    <source>
        <strain evidence="6">PS9179</strain>
        <tissue evidence="6">Whole animal</tissue>
    </source>
</reference>
<comment type="subcellular location">
    <subcellularLocation>
        <location evidence="1">Membrane</location>
        <topology evidence="1">Multi-pass membrane protein</topology>
    </subcellularLocation>
</comment>
<feature type="transmembrane region" description="Helical" evidence="5">
    <location>
        <begin position="21"/>
        <end position="41"/>
    </location>
</feature>
<keyword evidence="3 5" id="KW-1133">Transmembrane helix</keyword>
<evidence type="ECO:0000256" key="4">
    <source>
        <dbReference type="ARBA" id="ARBA00023136"/>
    </source>
</evidence>
<keyword evidence="2 5" id="KW-0812">Transmembrane</keyword>
<dbReference type="InterPro" id="IPR053286">
    <property type="entry name" value="Nematode_rcpt-like_srab"/>
</dbReference>
<proteinExistence type="predicted"/>
<feature type="transmembrane region" description="Helical" evidence="5">
    <location>
        <begin position="95"/>
        <end position="123"/>
    </location>
</feature>
<comment type="caution">
    <text evidence="6">The sequence shown here is derived from an EMBL/GenBank/DDBJ whole genome shotgun (WGS) entry which is preliminary data.</text>
</comment>
<feature type="transmembrane region" description="Helical" evidence="5">
    <location>
        <begin position="191"/>
        <end position="213"/>
    </location>
</feature>
<dbReference type="PANTHER" id="PTHR46561:SF11">
    <property type="entry name" value="SERPENTINE RECEPTOR CLASS ALPHA_BETA-14"/>
    <property type="match status" value="1"/>
</dbReference>
<keyword evidence="7" id="KW-1185">Reference proteome</keyword>
<sequence length="357" mass="41430">MSSPIDCVEARQLSTSVSMKLVLIAKISLNCIAACLIATVVKTCRTKRLFVMHRNIKILLYFHFYYVIHVVFFMTSGLIIDLARLSMNHEDDCDYLIPIWLTFPIKCSFVFGVFAETITIAYISIERFVATYYREYERVQCKLLMPLFIVAKIVFVSFISYILLGIHVDWSAHVVVFTFRTKENEPQYEVFVAYALMAVEVCAIVLYHFILYVNHRDTRALHLTKSRAIQLTKSLSAKYQMEENTKVIKLVLPIVWSHFIYVIIWGVCKTVYSKTNGNLANQFFAIYAEATTTNVYYAITMSIIFLATQTRCRKSVSTADIVRNTGTYQNAEEYHKQLHTIFMVRPERSSNSHRHRN</sequence>
<accession>A0AA39LQ90</accession>
<dbReference type="AlphaFoldDB" id="A0AA39LQ90"/>
<feature type="transmembrane region" description="Helical" evidence="5">
    <location>
        <begin position="143"/>
        <end position="164"/>
    </location>
</feature>
<gene>
    <name evidence="6" type="ORF">QR680_017969</name>
</gene>
<evidence type="ECO:0008006" key="8">
    <source>
        <dbReference type="Google" id="ProtNLM"/>
    </source>
</evidence>
<organism evidence="6 7">
    <name type="scientific">Steinernema hermaphroditum</name>
    <dbReference type="NCBI Taxonomy" id="289476"/>
    <lineage>
        <taxon>Eukaryota</taxon>
        <taxon>Metazoa</taxon>
        <taxon>Ecdysozoa</taxon>
        <taxon>Nematoda</taxon>
        <taxon>Chromadorea</taxon>
        <taxon>Rhabditida</taxon>
        <taxon>Tylenchina</taxon>
        <taxon>Panagrolaimomorpha</taxon>
        <taxon>Strongyloidoidea</taxon>
        <taxon>Steinernematidae</taxon>
        <taxon>Steinernema</taxon>
    </lineage>
</organism>
<evidence type="ECO:0000256" key="2">
    <source>
        <dbReference type="ARBA" id="ARBA00022692"/>
    </source>
</evidence>
<feature type="transmembrane region" description="Helical" evidence="5">
    <location>
        <begin position="250"/>
        <end position="272"/>
    </location>
</feature>
<evidence type="ECO:0000256" key="1">
    <source>
        <dbReference type="ARBA" id="ARBA00004141"/>
    </source>
</evidence>